<dbReference type="InterPro" id="IPR050724">
    <property type="entry name" value="Glu_Leu_Phe_Val_DH"/>
</dbReference>
<sequence length="151" mass="17231">MTEKAKKQIEEIYHQVIARNPGENEFHQAVKEVLDSLGPVLVKYPHYAEHKIIERICEPERQIIFRVPWEDDRGEIHINRGFRVEFNSALGPYKGGLRFHESVYLGVIKFLGFEQIFKNALTGLPIGGGKGGSDFNPKGKSDSEVMRFCQS</sequence>
<dbReference type="Pfam" id="PF02812">
    <property type="entry name" value="ELFV_dehydrog_N"/>
    <property type="match status" value="1"/>
</dbReference>
<dbReference type="GO" id="GO:0005829">
    <property type="term" value="C:cytosol"/>
    <property type="evidence" value="ECO:0007669"/>
    <property type="project" value="TreeGrafter"/>
</dbReference>
<dbReference type="EMBL" id="DPPF01000001">
    <property type="protein sequence ID" value="HCW92062.1"/>
    <property type="molecule type" value="Genomic_DNA"/>
</dbReference>
<evidence type="ECO:0000313" key="6">
    <source>
        <dbReference type="Proteomes" id="UP000262325"/>
    </source>
</evidence>
<dbReference type="InterPro" id="IPR033524">
    <property type="entry name" value="Glu/Leu/Phe/Val_DH_AS"/>
</dbReference>
<dbReference type="PANTHER" id="PTHR43571:SF1">
    <property type="entry name" value="NADP-SPECIFIC GLUTAMATE DEHYDROGENASE 1-RELATED"/>
    <property type="match status" value="1"/>
</dbReference>
<evidence type="ECO:0000256" key="2">
    <source>
        <dbReference type="ARBA" id="ARBA00023002"/>
    </source>
</evidence>
<dbReference type="GO" id="GO:0006537">
    <property type="term" value="P:glutamate biosynthetic process"/>
    <property type="evidence" value="ECO:0007669"/>
    <property type="project" value="TreeGrafter"/>
</dbReference>
<feature type="non-terminal residue" evidence="5">
    <location>
        <position position="151"/>
    </location>
</feature>
<organism evidence="5 6">
    <name type="scientific">Flexistipes sinusarabici</name>
    <dbReference type="NCBI Taxonomy" id="2352"/>
    <lineage>
        <taxon>Bacteria</taxon>
        <taxon>Pseudomonadati</taxon>
        <taxon>Deferribacterota</taxon>
        <taxon>Deferribacteres</taxon>
        <taxon>Deferribacterales</taxon>
        <taxon>Flexistipitaceae</taxon>
        <taxon>Flexistipes</taxon>
    </lineage>
</organism>
<proteinExistence type="inferred from homology"/>
<dbReference type="SUPFAM" id="SSF53223">
    <property type="entry name" value="Aminoacid dehydrogenase-like, N-terminal domain"/>
    <property type="match status" value="1"/>
</dbReference>
<dbReference type="InterPro" id="IPR046346">
    <property type="entry name" value="Aminoacid_DH-like_N_sf"/>
</dbReference>
<evidence type="ECO:0000313" key="5">
    <source>
        <dbReference type="EMBL" id="HCW92062.1"/>
    </source>
</evidence>
<comment type="caution">
    <text evidence="5">The sequence shown here is derived from an EMBL/GenBank/DDBJ whole genome shotgun (WGS) entry which is preliminary data.</text>
</comment>
<dbReference type="GO" id="GO:0004354">
    <property type="term" value="F:glutamate dehydrogenase (NADP+) activity"/>
    <property type="evidence" value="ECO:0007669"/>
    <property type="project" value="UniProtKB-EC"/>
</dbReference>
<dbReference type="Proteomes" id="UP000262325">
    <property type="component" value="Unassembled WGS sequence"/>
</dbReference>
<reference evidence="5 6" key="1">
    <citation type="journal article" date="2018" name="Nat. Biotechnol.">
        <title>A standardized bacterial taxonomy based on genome phylogeny substantially revises the tree of life.</title>
        <authorList>
            <person name="Parks D.H."/>
            <person name="Chuvochina M."/>
            <person name="Waite D.W."/>
            <person name="Rinke C."/>
            <person name="Skarshewski A."/>
            <person name="Chaumeil P.A."/>
            <person name="Hugenholtz P."/>
        </authorList>
    </citation>
    <scope>NUCLEOTIDE SEQUENCE [LARGE SCALE GENOMIC DNA]</scope>
    <source>
        <strain evidence="5">UBA8672</strain>
    </source>
</reference>
<protein>
    <submittedName>
        <fullName evidence="5">Glutamate dehydrogenase</fullName>
        <ecNumber evidence="5">1.4.1.4</ecNumber>
    </submittedName>
</protein>
<dbReference type="EC" id="1.4.1.4" evidence="5"/>
<evidence type="ECO:0000256" key="1">
    <source>
        <dbReference type="ARBA" id="ARBA00006382"/>
    </source>
</evidence>
<dbReference type="Gene3D" id="3.40.50.10860">
    <property type="entry name" value="Leucine Dehydrogenase, chain A, domain 1"/>
    <property type="match status" value="1"/>
</dbReference>
<gene>
    <name evidence="5" type="ORF">DHM44_00095</name>
</gene>
<dbReference type="PROSITE" id="PS00074">
    <property type="entry name" value="GLFV_DEHYDROGENASE"/>
    <property type="match status" value="1"/>
</dbReference>
<dbReference type="Gene3D" id="1.10.285.10">
    <property type="entry name" value="Glutamate Dehydrogenase, chain A, domain 3"/>
    <property type="match status" value="1"/>
</dbReference>
<feature type="region of interest" description="Disordered" evidence="3">
    <location>
        <begin position="132"/>
        <end position="151"/>
    </location>
</feature>
<name>A0A3D5QA59_FLESI</name>
<dbReference type="InterPro" id="IPR006097">
    <property type="entry name" value="Glu/Leu/Phe/Val/Trp_DH_dimer"/>
</dbReference>
<keyword evidence="2 5" id="KW-0560">Oxidoreductase</keyword>
<accession>A0A3D5QA59</accession>
<comment type="similarity">
    <text evidence="1">Belongs to the Glu/Leu/Phe/Val dehydrogenases family.</text>
</comment>
<evidence type="ECO:0000256" key="3">
    <source>
        <dbReference type="SAM" id="MobiDB-lite"/>
    </source>
</evidence>
<evidence type="ECO:0000259" key="4">
    <source>
        <dbReference type="Pfam" id="PF02812"/>
    </source>
</evidence>
<feature type="domain" description="Glutamate/phenylalanine/leucine/valine/L-tryptophan dehydrogenase dimerisation" evidence="4">
    <location>
        <begin position="59"/>
        <end position="150"/>
    </location>
</feature>
<dbReference type="PANTHER" id="PTHR43571">
    <property type="entry name" value="NADP-SPECIFIC GLUTAMATE DEHYDROGENASE 1-RELATED"/>
    <property type="match status" value="1"/>
</dbReference>
<dbReference type="AlphaFoldDB" id="A0A3D5QA59"/>